<keyword evidence="1" id="KW-0812">Transmembrane</keyword>
<evidence type="ECO:0000313" key="2">
    <source>
        <dbReference type="EMBL" id="OJJ46512.1"/>
    </source>
</evidence>
<keyword evidence="1" id="KW-1133">Transmembrane helix</keyword>
<protein>
    <submittedName>
        <fullName evidence="2">Uncharacterized protein</fullName>
    </submittedName>
</protein>
<dbReference type="AlphaFoldDB" id="A0A1L9SH43"/>
<reference evidence="3" key="1">
    <citation type="journal article" date="2017" name="Genome Biol.">
        <title>Comparative genomics reveals high biological diversity and specific adaptations in the industrially and medically important fungal genus Aspergillus.</title>
        <authorList>
            <person name="de Vries R.P."/>
            <person name="Riley R."/>
            <person name="Wiebenga A."/>
            <person name="Aguilar-Osorio G."/>
            <person name="Amillis S."/>
            <person name="Uchima C.A."/>
            <person name="Anderluh G."/>
            <person name="Asadollahi M."/>
            <person name="Askin M."/>
            <person name="Barry K."/>
            <person name="Battaglia E."/>
            <person name="Bayram O."/>
            <person name="Benocci T."/>
            <person name="Braus-Stromeyer S.A."/>
            <person name="Caldana C."/>
            <person name="Canovas D."/>
            <person name="Cerqueira G.C."/>
            <person name="Chen F."/>
            <person name="Chen W."/>
            <person name="Choi C."/>
            <person name="Clum A."/>
            <person name="Dos Santos R.A."/>
            <person name="Damasio A.R."/>
            <person name="Diallinas G."/>
            <person name="Emri T."/>
            <person name="Fekete E."/>
            <person name="Flipphi M."/>
            <person name="Freyberg S."/>
            <person name="Gallo A."/>
            <person name="Gournas C."/>
            <person name="Habgood R."/>
            <person name="Hainaut M."/>
            <person name="Harispe M.L."/>
            <person name="Henrissat B."/>
            <person name="Hilden K.S."/>
            <person name="Hope R."/>
            <person name="Hossain A."/>
            <person name="Karabika E."/>
            <person name="Karaffa L."/>
            <person name="Karanyi Z."/>
            <person name="Krasevec N."/>
            <person name="Kuo A."/>
            <person name="Kusch H."/>
            <person name="LaButti K."/>
            <person name="Lagendijk E.L."/>
            <person name="Lapidus A."/>
            <person name="Levasseur A."/>
            <person name="Lindquist E."/>
            <person name="Lipzen A."/>
            <person name="Logrieco A.F."/>
            <person name="MacCabe A."/>
            <person name="Maekelae M.R."/>
            <person name="Malavazi I."/>
            <person name="Melin P."/>
            <person name="Meyer V."/>
            <person name="Mielnichuk N."/>
            <person name="Miskei M."/>
            <person name="Molnar A.P."/>
            <person name="Mule G."/>
            <person name="Ngan C.Y."/>
            <person name="Orejas M."/>
            <person name="Orosz E."/>
            <person name="Ouedraogo J.P."/>
            <person name="Overkamp K.M."/>
            <person name="Park H.-S."/>
            <person name="Perrone G."/>
            <person name="Piumi F."/>
            <person name="Punt P.J."/>
            <person name="Ram A.F."/>
            <person name="Ramon A."/>
            <person name="Rauscher S."/>
            <person name="Record E."/>
            <person name="Riano-Pachon D.M."/>
            <person name="Robert V."/>
            <person name="Roehrig J."/>
            <person name="Ruller R."/>
            <person name="Salamov A."/>
            <person name="Salih N.S."/>
            <person name="Samson R.A."/>
            <person name="Sandor E."/>
            <person name="Sanguinetti M."/>
            <person name="Schuetze T."/>
            <person name="Sepcic K."/>
            <person name="Shelest E."/>
            <person name="Sherlock G."/>
            <person name="Sophianopoulou V."/>
            <person name="Squina F.M."/>
            <person name="Sun H."/>
            <person name="Susca A."/>
            <person name="Todd R.B."/>
            <person name="Tsang A."/>
            <person name="Unkles S.E."/>
            <person name="van de Wiele N."/>
            <person name="van Rossen-Uffink D."/>
            <person name="Oliveira J.V."/>
            <person name="Vesth T.C."/>
            <person name="Visser J."/>
            <person name="Yu J.-H."/>
            <person name="Zhou M."/>
            <person name="Andersen M.R."/>
            <person name="Archer D.B."/>
            <person name="Baker S.E."/>
            <person name="Benoit I."/>
            <person name="Brakhage A.A."/>
            <person name="Braus G.H."/>
            <person name="Fischer R."/>
            <person name="Frisvad J.C."/>
            <person name="Goldman G.H."/>
            <person name="Houbraken J."/>
            <person name="Oakley B."/>
            <person name="Pocsi I."/>
            <person name="Scazzocchio C."/>
            <person name="Seiboth B."/>
            <person name="vanKuyk P.A."/>
            <person name="Wortman J."/>
            <person name="Dyer P.S."/>
            <person name="Grigoriev I.V."/>
        </authorList>
    </citation>
    <scope>NUCLEOTIDE SEQUENCE [LARGE SCALE GENOMIC DNA]</scope>
    <source>
        <strain evidence="3">CBS 506.65</strain>
    </source>
</reference>
<sequence length="149" mass="16397">MRLPTLKLRTVPRNNTPIRRQMRSADDGSQPAIRPAGFIQSLNSISQRRVLARGIEPAIREPGLSSERARDRLCRERMRRLTCVPGGEFKMPILQRWLDGVARLRDDIDVVGAAAAEKVSGAENRVVASLLAIVLPTLATVLPTTVLPA</sequence>
<evidence type="ECO:0000256" key="1">
    <source>
        <dbReference type="SAM" id="Phobius"/>
    </source>
</evidence>
<dbReference type="Proteomes" id="UP000184188">
    <property type="component" value="Unassembled WGS sequence"/>
</dbReference>
<keyword evidence="3" id="KW-1185">Reference proteome</keyword>
<feature type="transmembrane region" description="Helical" evidence="1">
    <location>
        <begin position="126"/>
        <end position="147"/>
    </location>
</feature>
<keyword evidence="1" id="KW-0472">Membrane</keyword>
<dbReference type="EMBL" id="KV878342">
    <property type="protein sequence ID" value="OJJ46512.1"/>
    <property type="molecule type" value="Genomic_DNA"/>
</dbReference>
<dbReference type="VEuPathDB" id="FungiDB:ASPZODRAFT_166753"/>
<name>A0A1L9SH43_9EURO</name>
<proteinExistence type="predicted"/>
<organism evidence="2 3">
    <name type="scientific">Penicilliopsis zonata CBS 506.65</name>
    <dbReference type="NCBI Taxonomy" id="1073090"/>
    <lineage>
        <taxon>Eukaryota</taxon>
        <taxon>Fungi</taxon>
        <taxon>Dikarya</taxon>
        <taxon>Ascomycota</taxon>
        <taxon>Pezizomycotina</taxon>
        <taxon>Eurotiomycetes</taxon>
        <taxon>Eurotiomycetidae</taxon>
        <taxon>Eurotiales</taxon>
        <taxon>Aspergillaceae</taxon>
        <taxon>Penicilliopsis</taxon>
    </lineage>
</organism>
<accession>A0A1L9SH43</accession>
<dbReference type="GeneID" id="34613245"/>
<dbReference type="RefSeq" id="XP_022581022.1">
    <property type="nucleotide sequence ID" value="XM_022726781.1"/>
</dbReference>
<evidence type="ECO:0000313" key="3">
    <source>
        <dbReference type="Proteomes" id="UP000184188"/>
    </source>
</evidence>
<gene>
    <name evidence="2" type="ORF">ASPZODRAFT_166753</name>
</gene>